<dbReference type="EMBL" id="CAMKVN010005431">
    <property type="protein sequence ID" value="CAI2188840.1"/>
    <property type="molecule type" value="Genomic_DNA"/>
</dbReference>
<keyword evidence="2" id="KW-1185">Reference proteome</keyword>
<feature type="non-terminal residue" evidence="1">
    <location>
        <position position="98"/>
    </location>
</feature>
<name>A0A9W4T1R2_9GLOM</name>
<dbReference type="AlphaFoldDB" id="A0A9W4T1R2"/>
<proteinExistence type="predicted"/>
<organism evidence="1 2">
    <name type="scientific">Funneliformis geosporum</name>
    <dbReference type="NCBI Taxonomy" id="1117311"/>
    <lineage>
        <taxon>Eukaryota</taxon>
        <taxon>Fungi</taxon>
        <taxon>Fungi incertae sedis</taxon>
        <taxon>Mucoromycota</taxon>
        <taxon>Glomeromycotina</taxon>
        <taxon>Glomeromycetes</taxon>
        <taxon>Glomerales</taxon>
        <taxon>Glomeraceae</taxon>
        <taxon>Funneliformis</taxon>
    </lineage>
</organism>
<accession>A0A9W4T1R2</accession>
<protein>
    <submittedName>
        <fullName evidence="1">10006_t:CDS:1</fullName>
    </submittedName>
</protein>
<sequence>RSVELTQCFTEDECIETEKYKFLLVAISSGLTHQKRTFRWYIGGVLSIRPPKSLDSTSVEYPETQQECQVREDKVLQDWQGSQSRPIQEIKIITTEPN</sequence>
<dbReference type="Proteomes" id="UP001153678">
    <property type="component" value="Unassembled WGS sequence"/>
</dbReference>
<evidence type="ECO:0000313" key="1">
    <source>
        <dbReference type="EMBL" id="CAI2188840.1"/>
    </source>
</evidence>
<evidence type="ECO:0000313" key="2">
    <source>
        <dbReference type="Proteomes" id="UP001153678"/>
    </source>
</evidence>
<gene>
    <name evidence="1" type="ORF">FWILDA_LOCUS13782</name>
</gene>
<comment type="caution">
    <text evidence="1">The sequence shown here is derived from an EMBL/GenBank/DDBJ whole genome shotgun (WGS) entry which is preliminary data.</text>
</comment>
<reference evidence="1" key="1">
    <citation type="submission" date="2022-08" db="EMBL/GenBank/DDBJ databases">
        <authorList>
            <person name="Kallberg Y."/>
            <person name="Tangrot J."/>
            <person name="Rosling A."/>
        </authorList>
    </citation>
    <scope>NUCLEOTIDE SEQUENCE</scope>
    <source>
        <strain evidence="1">Wild A</strain>
    </source>
</reference>